<evidence type="ECO:0000313" key="2">
    <source>
        <dbReference type="EMBL" id="GMT25986.1"/>
    </source>
</evidence>
<feature type="region of interest" description="Disordered" evidence="1">
    <location>
        <begin position="1"/>
        <end position="20"/>
    </location>
</feature>
<evidence type="ECO:0000256" key="1">
    <source>
        <dbReference type="SAM" id="MobiDB-lite"/>
    </source>
</evidence>
<feature type="compositionally biased region" description="Basic and acidic residues" evidence="1">
    <location>
        <begin position="148"/>
        <end position="158"/>
    </location>
</feature>
<feature type="compositionally biased region" description="Basic and acidic residues" evidence="1">
    <location>
        <begin position="60"/>
        <end position="77"/>
    </location>
</feature>
<sequence>MKERQLASNCRVETGRKDQRSLSGLLSGHLHLDGDASRRRRYLGLGREGDDGEGAVSGESGRDGLRKDAPRQRDQPDKVSLNRSKVVLLLSVLRLDHNELTNHRDLEFLRLVVFDIHRHRDRVVRRLDRLERTTETRHIAESAASIETRGERRREEPYRNGGAEVGAGGGGRRRETHTGRLLDNLLLVGATVGRIRVEGRHRVVPVRRVRESARVDGRRGRGVDAIVPTRHR</sequence>
<feature type="region of interest" description="Disordered" evidence="1">
    <location>
        <begin position="144"/>
        <end position="176"/>
    </location>
</feature>
<proteinExistence type="predicted"/>
<dbReference type="AlphaFoldDB" id="A0AAV5W5C6"/>
<feature type="region of interest" description="Disordered" evidence="1">
    <location>
        <begin position="44"/>
        <end position="79"/>
    </location>
</feature>
<gene>
    <name evidence="2" type="ORF">PFISCL1PPCAC_17283</name>
</gene>
<reference evidence="2" key="1">
    <citation type="submission" date="2023-10" db="EMBL/GenBank/DDBJ databases">
        <title>Genome assembly of Pristionchus species.</title>
        <authorList>
            <person name="Yoshida K."/>
            <person name="Sommer R.J."/>
        </authorList>
    </citation>
    <scope>NUCLEOTIDE SEQUENCE</scope>
    <source>
        <strain evidence="2">RS5133</strain>
    </source>
</reference>
<evidence type="ECO:0000313" key="3">
    <source>
        <dbReference type="Proteomes" id="UP001432322"/>
    </source>
</evidence>
<organism evidence="2 3">
    <name type="scientific">Pristionchus fissidentatus</name>
    <dbReference type="NCBI Taxonomy" id="1538716"/>
    <lineage>
        <taxon>Eukaryota</taxon>
        <taxon>Metazoa</taxon>
        <taxon>Ecdysozoa</taxon>
        <taxon>Nematoda</taxon>
        <taxon>Chromadorea</taxon>
        <taxon>Rhabditida</taxon>
        <taxon>Rhabditina</taxon>
        <taxon>Diplogasteromorpha</taxon>
        <taxon>Diplogasteroidea</taxon>
        <taxon>Neodiplogasteridae</taxon>
        <taxon>Pristionchus</taxon>
    </lineage>
</organism>
<name>A0AAV5W5C6_9BILA</name>
<accession>A0AAV5W5C6</accession>
<dbReference type="EMBL" id="BTSY01000004">
    <property type="protein sequence ID" value="GMT25986.1"/>
    <property type="molecule type" value="Genomic_DNA"/>
</dbReference>
<dbReference type="Proteomes" id="UP001432322">
    <property type="component" value="Unassembled WGS sequence"/>
</dbReference>
<protein>
    <recommendedName>
        <fullName evidence="4">Ribosomal protein</fullName>
    </recommendedName>
</protein>
<comment type="caution">
    <text evidence="2">The sequence shown here is derived from an EMBL/GenBank/DDBJ whole genome shotgun (WGS) entry which is preliminary data.</text>
</comment>
<evidence type="ECO:0008006" key="4">
    <source>
        <dbReference type="Google" id="ProtNLM"/>
    </source>
</evidence>
<keyword evidence="3" id="KW-1185">Reference proteome</keyword>